<name>A0ABV8JTV1_9FLAO</name>
<dbReference type="EMBL" id="JBHSAW010000010">
    <property type="protein sequence ID" value="MFC4097071.1"/>
    <property type="molecule type" value="Genomic_DNA"/>
</dbReference>
<evidence type="ECO:0000313" key="2">
    <source>
        <dbReference type="EMBL" id="MFC4097071.1"/>
    </source>
</evidence>
<protein>
    <submittedName>
        <fullName evidence="2">Uncharacterized protein</fullName>
    </submittedName>
</protein>
<keyword evidence="3" id="KW-1185">Reference proteome</keyword>
<reference evidence="3" key="1">
    <citation type="journal article" date="2019" name="Int. J. Syst. Evol. Microbiol.">
        <title>The Global Catalogue of Microorganisms (GCM) 10K type strain sequencing project: providing services to taxonomists for standard genome sequencing and annotation.</title>
        <authorList>
            <consortium name="The Broad Institute Genomics Platform"/>
            <consortium name="The Broad Institute Genome Sequencing Center for Infectious Disease"/>
            <person name="Wu L."/>
            <person name="Ma J."/>
        </authorList>
    </citation>
    <scope>NUCLEOTIDE SEQUENCE [LARGE SCALE GENOMIC DNA]</scope>
    <source>
        <strain evidence="3">CECT 7477</strain>
    </source>
</reference>
<dbReference type="RefSeq" id="WP_192461784.1">
    <property type="nucleotide sequence ID" value="NZ_JACYFJ010000002.1"/>
</dbReference>
<accession>A0ABV8JTV1</accession>
<gene>
    <name evidence="2" type="ORF">ACFOUT_14370</name>
</gene>
<sequence length="149" mass="17600">MELDRIEKLLSKYFEGSTSLPEEAELKAFFLQDDIPAHLAEYRPMFTYFKKTKQERFTKVLPLQEEKKLNSKKWIPWLSVAASVLIMVGLFFGKGYYDQKQLEKEKAQYAYKETKKALDMLAENFSRGTEKVAYLNEFVEAKEKIYNKN</sequence>
<feature type="transmembrane region" description="Helical" evidence="1">
    <location>
        <begin position="74"/>
        <end position="97"/>
    </location>
</feature>
<evidence type="ECO:0000313" key="3">
    <source>
        <dbReference type="Proteomes" id="UP001595814"/>
    </source>
</evidence>
<dbReference type="Proteomes" id="UP001595814">
    <property type="component" value="Unassembled WGS sequence"/>
</dbReference>
<keyword evidence="1" id="KW-1133">Transmembrane helix</keyword>
<keyword evidence="1" id="KW-0472">Membrane</keyword>
<organism evidence="2 3">
    <name type="scientific">Euzebyella saccharophila</name>
    <dbReference type="NCBI Taxonomy" id="679664"/>
    <lineage>
        <taxon>Bacteria</taxon>
        <taxon>Pseudomonadati</taxon>
        <taxon>Bacteroidota</taxon>
        <taxon>Flavobacteriia</taxon>
        <taxon>Flavobacteriales</taxon>
        <taxon>Flavobacteriaceae</taxon>
        <taxon>Euzebyella</taxon>
    </lineage>
</organism>
<evidence type="ECO:0000256" key="1">
    <source>
        <dbReference type="SAM" id="Phobius"/>
    </source>
</evidence>
<proteinExistence type="predicted"/>
<keyword evidence="1" id="KW-0812">Transmembrane</keyword>
<comment type="caution">
    <text evidence="2">The sequence shown here is derived from an EMBL/GenBank/DDBJ whole genome shotgun (WGS) entry which is preliminary data.</text>
</comment>